<gene>
    <name evidence="1" type="ORF">ENU21_03515</name>
</gene>
<organism evidence="1">
    <name type="scientific">Thermofilum pendens</name>
    <dbReference type="NCBI Taxonomy" id="2269"/>
    <lineage>
        <taxon>Archaea</taxon>
        <taxon>Thermoproteota</taxon>
        <taxon>Thermoprotei</taxon>
        <taxon>Thermofilales</taxon>
        <taxon>Thermofilaceae</taxon>
        <taxon>Thermofilum</taxon>
    </lineage>
</organism>
<protein>
    <recommendedName>
        <fullName evidence="2">Adenylate kinase</fullName>
    </recommendedName>
</protein>
<evidence type="ECO:0000313" key="1">
    <source>
        <dbReference type="EMBL" id="HGM46810.1"/>
    </source>
</evidence>
<dbReference type="InterPro" id="IPR027417">
    <property type="entry name" value="P-loop_NTPase"/>
</dbReference>
<accession>A0A7C4H6C2</accession>
<name>A0A7C4H6C2_THEPE</name>
<reference evidence="1" key="1">
    <citation type="journal article" date="2020" name="mSystems">
        <title>Genome- and Community-Level Interaction Insights into Carbon Utilization and Element Cycling Functions of Hydrothermarchaeota in Hydrothermal Sediment.</title>
        <authorList>
            <person name="Zhou Z."/>
            <person name="Liu Y."/>
            <person name="Xu W."/>
            <person name="Pan J."/>
            <person name="Luo Z.H."/>
            <person name="Li M."/>
        </authorList>
    </citation>
    <scope>NUCLEOTIDE SEQUENCE</scope>
    <source>
        <strain evidence="1">SpSt-649</strain>
    </source>
</reference>
<evidence type="ECO:0008006" key="2">
    <source>
        <dbReference type="Google" id="ProtNLM"/>
    </source>
</evidence>
<dbReference type="AlphaFoldDB" id="A0A7C4H6C2"/>
<sequence>MRGYSGRKLSENVESEVLGVVLSDAVSIFGENSVCEVDASGKSVEEILSLLLEIVTAEKRSERCRVGLVDWLKDYYWLLGREE</sequence>
<dbReference type="Gene3D" id="3.40.50.300">
    <property type="entry name" value="P-loop containing nucleotide triphosphate hydrolases"/>
    <property type="match status" value="1"/>
</dbReference>
<dbReference type="EMBL" id="DTBQ01000098">
    <property type="protein sequence ID" value="HGM46810.1"/>
    <property type="molecule type" value="Genomic_DNA"/>
</dbReference>
<comment type="caution">
    <text evidence="1">The sequence shown here is derived from an EMBL/GenBank/DDBJ whole genome shotgun (WGS) entry which is preliminary data.</text>
</comment>
<proteinExistence type="predicted"/>